<sequence>MASMRQNQAACTTRTHHPISKRNSWNKWNKWNKESVGRAVGVVRSVKKCLPTLLRVVVMCDRKQISKNTLCRQDL</sequence>
<evidence type="ECO:0000313" key="3">
    <source>
        <dbReference type="Proteomes" id="UP000018144"/>
    </source>
</evidence>
<dbReference type="Proteomes" id="UP000018144">
    <property type="component" value="Unassembled WGS sequence"/>
</dbReference>
<proteinExistence type="predicted"/>
<protein>
    <submittedName>
        <fullName evidence="2">Uncharacterized protein</fullName>
    </submittedName>
</protein>
<evidence type="ECO:0000256" key="1">
    <source>
        <dbReference type="SAM" id="MobiDB-lite"/>
    </source>
</evidence>
<evidence type="ECO:0000313" key="2">
    <source>
        <dbReference type="EMBL" id="CCX09511.1"/>
    </source>
</evidence>
<dbReference type="AlphaFoldDB" id="U4L149"/>
<feature type="compositionally biased region" description="Polar residues" evidence="1">
    <location>
        <begin position="1"/>
        <end position="13"/>
    </location>
</feature>
<name>U4L149_PYROM</name>
<gene>
    <name evidence="2" type="ORF">PCON_09104</name>
</gene>
<feature type="region of interest" description="Disordered" evidence="1">
    <location>
        <begin position="1"/>
        <end position="22"/>
    </location>
</feature>
<dbReference type="EMBL" id="HF935468">
    <property type="protein sequence ID" value="CCX09511.1"/>
    <property type="molecule type" value="Genomic_DNA"/>
</dbReference>
<keyword evidence="3" id="KW-1185">Reference proteome</keyword>
<reference evidence="2 3" key="1">
    <citation type="journal article" date="2013" name="PLoS Genet.">
        <title>The genome and development-dependent transcriptomes of Pyronema confluens: a window into fungal evolution.</title>
        <authorList>
            <person name="Traeger S."/>
            <person name="Altegoer F."/>
            <person name="Freitag M."/>
            <person name="Gabaldon T."/>
            <person name="Kempken F."/>
            <person name="Kumar A."/>
            <person name="Marcet-Houben M."/>
            <person name="Poggeler S."/>
            <person name="Stajich J.E."/>
            <person name="Nowrousian M."/>
        </authorList>
    </citation>
    <scope>NUCLEOTIDE SEQUENCE [LARGE SCALE GENOMIC DNA]</scope>
    <source>
        <strain evidence="3">CBS 100304</strain>
        <tissue evidence="2">Vegetative mycelium</tissue>
    </source>
</reference>
<organism evidence="2 3">
    <name type="scientific">Pyronema omphalodes (strain CBS 100304)</name>
    <name type="common">Pyronema confluens</name>
    <dbReference type="NCBI Taxonomy" id="1076935"/>
    <lineage>
        <taxon>Eukaryota</taxon>
        <taxon>Fungi</taxon>
        <taxon>Dikarya</taxon>
        <taxon>Ascomycota</taxon>
        <taxon>Pezizomycotina</taxon>
        <taxon>Pezizomycetes</taxon>
        <taxon>Pezizales</taxon>
        <taxon>Pyronemataceae</taxon>
        <taxon>Pyronema</taxon>
    </lineage>
</organism>
<accession>U4L149</accession>